<comment type="caution">
    <text evidence="4">The sequence shown here is derived from an EMBL/GenBank/DDBJ whole genome shotgun (WGS) entry which is preliminary data.</text>
</comment>
<sequence length="1636" mass="186337">MAGDDNHDGDHPETSNTSQPVPPPTQQIPHIVSSIKLSILKRGEYDIWAMKMKHYLSYTDHPIWKVIQNVNGPVSITIDTNEMIKVLPPKTAVEVVARRRERKARTTLLMALPENHLAKLHKIADVKEMWEAIKSRFGGNNESKKMQKYLLKQQFECFSMSTSEGLHKGYDRFQTLMSQLKIHGAGISHEDADQKFLRSLPSSWSQVALIMRTKPGLDTLSFDDLYNNLRVFEHDVKCTTASSSNTQNVAFVSVENTSSTNDVSTAYSVSSPFVSKSQKEGSSSYTDEVVHSFFVNQLSAPQLNYDDLEQINDDDMEEIDLKWQVAMISMRIKKFHKRTGRKLQFDTKDPVDFDKTKVDNDRRPAYQDDLKALVTIDGEDINWSGHVKEDAQNYVMMAYFSSNSGSDNEVKSCSKTCEESYARLKKLYDEQRDKLGDACLEITAYTLALKKVEAQLLCHQQNQLAYEQKIRFMKIDLDDKTDVLAYHKKLLAEALKEKKDLKTKFENWQNSSKNLSRLLNTQLSANDKFGLRYGDYRYGSILSYENEVIQSVFMNKASDLEDTSVNDRYADGMHVVPPPITGNYMPFRLDSYSDKDSVSIVQEDKEQPSFAFTDSVKHVKTSRENVKETGIPHYSPKVEKQDRNGHTRKGLGYAFTRKACFVCGSFSHLIRDCDFHEKRMVKQAELTKSKNKDDPHKALKDKRIVDSGCSMRMTGNKAHLADYQEFKEANNSIGTQANDDQSANLEEIDLHEEHFVLPIWSAYSTTVKSSGDKIEKNTDFKTCEKPVSQVEQIFLEELDKLKRQEKEANDAVESLRKEATHNLQNANTSSTNLLNTVSTPLSTACPLRAFNNGEPSYPDDLLMPHLEDIYASLSEGIFTDSSYDEGVVTDFNNLETSMNVSPTLITRIHTIHPKTQIIGDPMSAIQTMRKVNKNSEAYALFQIQKVWILVDLPFGKKAIGTKWVYKNNKDERGVVVRNKARLVTQVHRQQEGIDYDEVFAHVARIKAIRIFLAFASYMGFIVYQMDVKSSFLYGTIDEEVYVSQPLGFVDPKFSNKVYKVVKALYGLHQAPRACVKTASTPIETQKPLVKDKETADVDLYLYRNHFIRDAYEKKLIQVLKIHTDDNVADLLTKDFDVSGFNFLFTMSNPHQELASPEANDFCKELASPKQTALGKDKSNPFMAGSFPKTKCAGFEQVVDFLNTQVIQYALMVNPTIYVSCIKQFWATASIKKANNVVKLQALIDGKNVVVTEDVIRQDLLLDDVDGVECLPNEEIFTELARMGYENVKRTAWNKFSCSMASAINCLATVMINNQVDDLSSHTTRYTSHVLTQKVFANMRRVEEEEEVEVPTALAQPSPTNAPSPPPKDHISTPPQARPATPPVSPPQEQPTDTSESSMSLLNTLMETCATLSQKVTELEQDKQTQALEILKLKKRVKKLEKKRKSKQSGLKRLKKRRIDDVSVATKDVNGVEPTVFDDEEVTMTMAQILIKIKAEKARLLDEQMAKRLHDKEEIPKSQEETSFHSSARKNMIIYLKNMAGYKMEHFRGMTYDKELSEEDVQNMLEIFLVSEFKVKALQVKYPFIDWEIHSEGSRSYWKIIKVGGIIKAYQSFEDMLKGFVREDLDALWRLEKEKFS</sequence>
<dbReference type="PANTHER" id="PTHR35317:SF23">
    <property type="entry name" value="OS04G0629600 PROTEIN"/>
    <property type="match status" value="1"/>
</dbReference>
<name>A0A6L2JST7_TANCI</name>
<feature type="compositionally biased region" description="Pro residues" evidence="2">
    <location>
        <begin position="1375"/>
        <end position="1388"/>
    </location>
</feature>
<feature type="coiled-coil region" evidence="1">
    <location>
        <begin position="1401"/>
        <end position="1456"/>
    </location>
</feature>
<evidence type="ECO:0000259" key="3">
    <source>
        <dbReference type="Pfam" id="PF07727"/>
    </source>
</evidence>
<evidence type="ECO:0000313" key="4">
    <source>
        <dbReference type="EMBL" id="GEU40086.1"/>
    </source>
</evidence>
<protein>
    <recommendedName>
        <fullName evidence="3">Reverse transcriptase Ty1/copia-type domain-containing protein</fullName>
    </recommendedName>
</protein>
<proteinExistence type="predicted"/>
<feature type="domain" description="Reverse transcriptase Ty1/copia-type" evidence="3">
    <location>
        <begin position="945"/>
        <end position="1080"/>
    </location>
</feature>
<dbReference type="Pfam" id="PF07727">
    <property type="entry name" value="RVT_2"/>
    <property type="match status" value="1"/>
</dbReference>
<gene>
    <name evidence="4" type="ORF">Tci_012064</name>
</gene>
<dbReference type="EMBL" id="BKCJ010001258">
    <property type="protein sequence ID" value="GEU40086.1"/>
    <property type="molecule type" value="Genomic_DNA"/>
</dbReference>
<feature type="region of interest" description="Disordered" evidence="2">
    <location>
        <begin position="1345"/>
        <end position="1397"/>
    </location>
</feature>
<feature type="compositionally biased region" description="Basic and acidic residues" evidence="2">
    <location>
        <begin position="1"/>
        <end position="13"/>
    </location>
</feature>
<organism evidence="4">
    <name type="scientific">Tanacetum cinerariifolium</name>
    <name type="common">Dalmatian daisy</name>
    <name type="synonym">Chrysanthemum cinerariifolium</name>
    <dbReference type="NCBI Taxonomy" id="118510"/>
    <lineage>
        <taxon>Eukaryota</taxon>
        <taxon>Viridiplantae</taxon>
        <taxon>Streptophyta</taxon>
        <taxon>Embryophyta</taxon>
        <taxon>Tracheophyta</taxon>
        <taxon>Spermatophyta</taxon>
        <taxon>Magnoliopsida</taxon>
        <taxon>eudicotyledons</taxon>
        <taxon>Gunneridae</taxon>
        <taxon>Pentapetalae</taxon>
        <taxon>asterids</taxon>
        <taxon>campanulids</taxon>
        <taxon>Asterales</taxon>
        <taxon>Asteraceae</taxon>
        <taxon>Asteroideae</taxon>
        <taxon>Anthemideae</taxon>
        <taxon>Anthemidinae</taxon>
        <taxon>Tanacetum</taxon>
    </lineage>
</organism>
<evidence type="ECO:0000256" key="2">
    <source>
        <dbReference type="SAM" id="MobiDB-lite"/>
    </source>
</evidence>
<reference evidence="4" key="1">
    <citation type="journal article" date="2019" name="Sci. Rep.">
        <title>Draft genome of Tanacetum cinerariifolium, the natural source of mosquito coil.</title>
        <authorList>
            <person name="Yamashiro T."/>
            <person name="Shiraishi A."/>
            <person name="Satake H."/>
            <person name="Nakayama K."/>
        </authorList>
    </citation>
    <scope>NUCLEOTIDE SEQUENCE</scope>
</reference>
<dbReference type="InterPro" id="IPR013103">
    <property type="entry name" value="RVT_2"/>
</dbReference>
<feature type="coiled-coil region" evidence="1">
    <location>
        <begin position="791"/>
        <end position="818"/>
    </location>
</feature>
<dbReference type="PANTHER" id="PTHR35317">
    <property type="entry name" value="OS04G0629600 PROTEIN"/>
    <property type="match status" value="1"/>
</dbReference>
<dbReference type="Pfam" id="PF14223">
    <property type="entry name" value="Retrotran_gag_2"/>
    <property type="match status" value="1"/>
</dbReference>
<keyword evidence="1" id="KW-0175">Coiled coil</keyword>
<accession>A0A6L2JST7</accession>
<feature type="region of interest" description="Disordered" evidence="2">
    <location>
        <begin position="1"/>
        <end position="28"/>
    </location>
</feature>
<evidence type="ECO:0000256" key="1">
    <source>
        <dbReference type="SAM" id="Coils"/>
    </source>
</evidence>